<dbReference type="Proteomes" id="UP000004358">
    <property type="component" value="Unassembled WGS sequence"/>
</dbReference>
<reference evidence="1 2" key="1">
    <citation type="submission" date="2006-02" db="EMBL/GenBank/DDBJ databases">
        <authorList>
            <person name="Amann R."/>
            <person name="Ferriera S."/>
            <person name="Johnson J."/>
            <person name="Kravitz S."/>
            <person name="Halpern A."/>
            <person name="Remington K."/>
            <person name="Beeson K."/>
            <person name="Tran B."/>
            <person name="Rogers Y.-H."/>
            <person name="Friedman R."/>
            <person name="Venter J.C."/>
        </authorList>
    </citation>
    <scope>NUCLEOTIDE SEQUENCE [LARGE SCALE GENOMIC DNA]</scope>
    <source>
        <strain evidence="1 2">DSM 3645</strain>
    </source>
</reference>
<evidence type="ECO:0000313" key="1">
    <source>
        <dbReference type="EMBL" id="EAQ81441.1"/>
    </source>
</evidence>
<evidence type="ECO:0008006" key="3">
    <source>
        <dbReference type="Google" id="ProtNLM"/>
    </source>
</evidence>
<dbReference type="eggNOG" id="ENOG5033153">
    <property type="taxonomic scope" value="Bacteria"/>
</dbReference>
<dbReference type="STRING" id="314230.DSM3645_23656"/>
<dbReference type="EMBL" id="AANZ01000005">
    <property type="protein sequence ID" value="EAQ81441.1"/>
    <property type="molecule type" value="Genomic_DNA"/>
</dbReference>
<gene>
    <name evidence="1" type="ORF">DSM3645_23656</name>
</gene>
<proteinExistence type="predicted"/>
<dbReference type="AlphaFoldDB" id="A3ZQG5"/>
<organism evidence="1 2">
    <name type="scientific">Blastopirellula marina DSM 3645</name>
    <dbReference type="NCBI Taxonomy" id="314230"/>
    <lineage>
        <taxon>Bacteria</taxon>
        <taxon>Pseudomonadati</taxon>
        <taxon>Planctomycetota</taxon>
        <taxon>Planctomycetia</taxon>
        <taxon>Pirellulales</taxon>
        <taxon>Pirellulaceae</taxon>
        <taxon>Blastopirellula</taxon>
    </lineage>
</organism>
<accession>A3ZQG5</accession>
<evidence type="ECO:0000313" key="2">
    <source>
        <dbReference type="Proteomes" id="UP000004358"/>
    </source>
</evidence>
<sequence>MEHKMMDLRQFFFALLVTGLLSTSLGAAEWKTGVAFEKQLEAEVDLHWEDVPLRDALDRLSNSQEIAFFLDRRIDPDQTISISADATPLDVLVQMLAQRAGAGSCHVGSVVYIGPVDTAKDLATIAAVQADFARQGREAAVRELSETDALHWPELTEPRLLLTDLAKQHRLTFTNLEAAVPHDLWRAGEFPKQSTAESLTLLLAGFGATYRFGKDADGKPQLLLTPLPENPQLTRRFPFRGDLNDAVKKVKAEFPELAIKTQTGALEVTGRFEDVSLAGRMLRGETVRRMNVTPGKKVYSLNVEQQPLGAVLSSLEKSLGLKIETADDAQEALHDRVSFSVENASLVELLQAAFAKTSLRFELRDKLLTITAIKK</sequence>
<comment type="caution">
    <text evidence="1">The sequence shown here is derived from an EMBL/GenBank/DDBJ whole genome shotgun (WGS) entry which is preliminary data.</text>
</comment>
<dbReference type="HOGENOM" id="CLU_725328_0_0_0"/>
<protein>
    <recommendedName>
        <fullName evidence="3">DUF4974 domain-containing protein</fullName>
    </recommendedName>
</protein>
<name>A3ZQG5_9BACT</name>